<proteinExistence type="predicted"/>
<dbReference type="EMBL" id="NMUL01000021">
    <property type="protein sequence ID" value="OXM65942.1"/>
    <property type="molecule type" value="Genomic_DNA"/>
</dbReference>
<gene>
    <name evidence="1" type="ORF">CF165_21445</name>
</gene>
<sequence>MDPVITASVPLLEPPGWAVAQRGLFDLLDRAWRAFERDFTGPDGRLAYGGRLSTRDGVDDFYETFFNWPQLYLLGGADDLLPSAERHWEGVTRQLAGLGMLEQEYERGYDWFHQGESLLLFYFLCLAAPGRWAERARRFADLYVDPAHGNYDPARRIIRRPHNGSDRHREGLFDGRSYPWLPEEARMYGFPLEWVLPPGTPEPPRDEDPRLGEQLRRRVGVGDTAVNLAATGLVRNALMLTGEPRYRDWIAEYAGAWCARASANGGIVPDNVAPDGTVGGLLEGRWYGGHYGWSWPHGWYSVGQAATVAALAGVAATGDESFLDLVRPALDEVIAQGKVMAFSEADSSLRSRWTVQLGPDVGTPTLHVPFRYSDRGWFDYNPMLMSVPIALWHHSAAPADRNRIERLREASGYDWSTVRAFRSKEESGHEEPWFAFLAGDDPTYPERILAAAQAQVRHRMTRMERYRGEDVAEADIHVWQQTNPVVTEALVQLTWGGPQVLYNGGLQQARLRYYDAEARRPGLPPSVAALVSRIEPEATVVDLVNLDPRTDHAVIVQAGAFGEDTIRTVRHTVCEDPSWIGGLYDYGHSEPRVTSASARADGPWLTVRLPRSTTVRLTLGLDLRTRPPSYRTPFDTP</sequence>
<reference evidence="2" key="1">
    <citation type="submission" date="2017-07" db="EMBL/GenBank/DDBJ databases">
        <title>Comparative genome mining reveals phylogenetic distribution patterns of secondary metabolites in Amycolatopsis.</title>
        <authorList>
            <person name="Adamek M."/>
            <person name="Alanjary M."/>
            <person name="Sales-Ortells H."/>
            <person name="Goodfellow M."/>
            <person name="Bull A.T."/>
            <person name="Kalinowski J."/>
            <person name="Ziemert N."/>
        </authorList>
    </citation>
    <scope>NUCLEOTIDE SEQUENCE [LARGE SCALE GENOMIC DNA]</scope>
    <source>
        <strain evidence="2">H5</strain>
    </source>
</reference>
<dbReference type="Proteomes" id="UP000215199">
    <property type="component" value="Unassembled WGS sequence"/>
</dbReference>
<keyword evidence="2" id="KW-1185">Reference proteome</keyword>
<dbReference type="OrthoDB" id="7936138at2"/>
<accession>A0A229T409</accession>
<dbReference type="RefSeq" id="WP_093949304.1">
    <property type="nucleotide sequence ID" value="NZ_NMUL01000021.1"/>
</dbReference>
<dbReference type="InterPro" id="IPR058347">
    <property type="entry name" value="DUF8034"/>
</dbReference>
<dbReference type="Pfam" id="PF26099">
    <property type="entry name" value="DUF8034"/>
    <property type="match status" value="1"/>
</dbReference>
<dbReference type="AlphaFoldDB" id="A0A229T409"/>
<protein>
    <submittedName>
        <fullName evidence="1">Uncharacterized protein</fullName>
    </submittedName>
</protein>
<evidence type="ECO:0000313" key="1">
    <source>
        <dbReference type="EMBL" id="OXM65942.1"/>
    </source>
</evidence>
<name>A0A229T409_9PSEU</name>
<organism evidence="1 2">
    <name type="scientific">Amycolatopsis vastitatis</name>
    <dbReference type="NCBI Taxonomy" id="1905142"/>
    <lineage>
        <taxon>Bacteria</taxon>
        <taxon>Bacillati</taxon>
        <taxon>Actinomycetota</taxon>
        <taxon>Actinomycetes</taxon>
        <taxon>Pseudonocardiales</taxon>
        <taxon>Pseudonocardiaceae</taxon>
        <taxon>Amycolatopsis</taxon>
    </lineage>
</organism>
<comment type="caution">
    <text evidence="1">The sequence shown here is derived from an EMBL/GenBank/DDBJ whole genome shotgun (WGS) entry which is preliminary data.</text>
</comment>
<evidence type="ECO:0000313" key="2">
    <source>
        <dbReference type="Proteomes" id="UP000215199"/>
    </source>
</evidence>